<protein>
    <submittedName>
        <fullName evidence="1">Spore photoproduct lyase family protein</fullName>
    </submittedName>
</protein>
<dbReference type="SFLD" id="SFLDS00029">
    <property type="entry name" value="Radical_SAM"/>
    <property type="match status" value="1"/>
</dbReference>
<evidence type="ECO:0000313" key="2">
    <source>
        <dbReference type="Proteomes" id="UP000294952"/>
    </source>
</evidence>
<dbReference type="GO" id="GO:0051539">
    <property type="term" value="F:4 iron, 4 sulfur cluster binding"/>
    <property type="evidence" value="ECO:0007669"/>
    <property type="project" value="TreeGrafter"/>
</dbReference>
<sequence length="363" mass="41343">MWVNRRTPESLAGRLLHVKRIYHEPDIERFPRARQVLDRYPAAERIEVLSHQAIPGLYGNEGNVEDWVRNKREVLVLGEKKSLSARRNERSSDWIAPSTSNGCAMACSYCYVPRRKGYANPITVFANIEKITGYLERHAARQGVKAIANQCDPVDWVYDIGENSDCSVDAMVSDNVHDLVDLFARLPNAKASFATKLVNRDLLTYDPRGGTRIRFSLMPADTSRVVDVRTSKIADRIAALDDFVDAGYEVHLNFSPVIVHENWLADWTELLTQVADGTSARTRAQLAAEIIFLTHNEGLHEVNLGWHPRGEDLLWRPDLQQAKRSESGQWNVRYKTGWKGRWADQLTDLIATTLPECRIRYAF</sequence>
<dbReference type="Gene3D" id="3.80.30.30">
    <property type="match status" value="1"/>
</dbReference>
<dbReference type="AlphaFoldDB" id="A0A4R5XFK3"/>
<dbReference type="NCBIfam" id="TIGR03886">
    <property type="entry name" value="lyase_spl_fam"/>
    <property type="match status" value="1"/>
</dbReference>
<dbReference type="FunFam" id="3.40.50.12110:FF:000002">
    <property type="entry name" value="Spore photoproduct lyase"/>
    <property type="match status" value="1"/>
</dbReference>
<accession>A0A4R5XFK3</accession>
<dbReference type="InterPro" id="IPR049539">
    <property type="entry name" value="SPL"/>
</dbReference>
<dbReference type="InterPro" id="IPR058240">
    <property type="entry name" value="rSAM_sf"/>
</dbReference>
<evidence type="ECO:0000313" key="1">
    <source>
        <dbReference type="EMBL" id="TDL12580.1"/>
    </source>
</evidence>
<name>A0A4R5XFK3_9MYCO</name>
<keyword evidence="1" id="KW-0456">Lyase</keyword>
<dbReference type="InterPro" id="IPR007197">
    <property type="entry name" value="rSAM"/>
</dbReference>
<dbReference type="Proteomes" id="UP000294952">
    <property type="component" value="Unassembled WGS sequence"/>
</dbReference>
<dbReference type="SUPFAM" id="SSF102114">
    <property type="entry name" value="Radical SAM enzymes"/>
    <property type="match status" value="1"/>
</dbReference>
<dbReference type="Pfam" id="PF20903">
    <property type="entry name" value="SPL"/>
    <property type="match status" value="1"/>
</dbReference>
<dbReference type="GO" id="GO:0042601">
    <property type="term" value="C:endospore-forming forespore"/>
    <property type="evidence" value="ECO:0007669"/>
    <property type="project" value="TreeGrafter"/>
</dbReference>
<organism evidence="1 2">
    <name type="scientific">Mycolicibacterium obuense</name>
    <dbReference type="NCBI Taxonomy" id="1807"/>
    <lineage>
        <taxon>Bacteria</taxon>
        <taxon>Bacillati</taxon>
        <taxon>Actinomycetota</taxon>
        <taxon>Actinomycetes</taxon>
        <taxon>Mycobacteriales</taxon>
        <taxon>Mycobacteriaceae</taxon>
        <taxon>Mycolicibacterium</taxon>
    </lineage>
</organism>
<dbReference type="InterPro" id="IPR023805">
    <property type="entry name" value="Uncharacterised_Spl-rel"/>
</dbReference>
<proteinExistence type="predicted"/>
<dbReference type="GO" id="GO:1904047">
    <property type="term" value="F:S-adenosyl-L-methionine binding"/>
    <property type="evidence" value="ECO:0007669"/>
    <property type="project" value="TreeGrafter"/>
</dbReference>
<reference evidence="1 2" key="1">
    <citation type="submission" date="2019-01" db="EMBL/GenBank/DDBJ databases">
        <title>High-quality-draft genome sequences of five non-tuberculosis mycobacteriaceae isolated from a nosocomial environment.</title>
        <authorList>
            <person name="Tiago I."/>
            <person name="Alarico S."/>
            <person name="Pereira S.G."/>
            <person name="Coelho C."/>
            <person name="Maranha A."/>
            <person name="Empadinhas N."/>
        </authorList>
    </citation>
    <scope>NUCLEOTIDE SEQUENCE [LARGE SCALE GENOMIC DNA]</scope>
    <source>
        <strain evidence="1 2">22DIII</strain>
    </source>
</reference>
<dbReference type="PANTHER" id="PTHR37822">
    <property type="entry name" value="SPORE PHOTOPRODUCT LYASE-RELATED"/>
    <property type="match status" value="1"/>
</dbReference>
<dbReference type="GO" id="GO:0003913">
    <property type="term" value="F:DNA photolyase activity"/>
    <property type="evidence" value="ECO:0007669"/>
    <property type="project" value="TreeGrafter"/>
</dbReference>
<dbReference type="EMBL" id="SDLP01000001">
    <property type="protein sequence ID" value="TDL12580.1"/>
    <property type="molecule type" value="Genomic_DNA"/>
</dbReference>
<dbReference type="PANTHER" id="PTHR37822:SF2">
    <property type="entry name" value="SPORE PHOTOPRODUCT LYASE"/>
    <property type="match status" value="1"/>
</dbReference>
<comment type="caution">
    <text evidence="1">The sequence shown here is derived from an EMBL/GenBank/DDBJ whole genome shotgun (WGS) entry which is preliminary data.</text>
</comment>
<gene>
    <name evidence="1" type="ORF">EUA04_03735</name>
</gene>
<dbReference type="Gene3D" id="3.40.50.12110">
    <property type="match status" value="1"/>
</dbReference>